<protein>
    <submittedName>
        <fullName evidence="1">Type VI secretion system baseplate subunit TssK</fullName>
    </submittedName>
</protein>
<keyword evidence="2" id="KW-1185">Reference proteome</keyword>
<dbReference type="EMBL" id="VWXF01000001">
    <property type="protein sequence ID" value="NIF20236.1"/>
    <property type="molecule type" value="Genomic_DNA"/>
</dbReference>
<dbReference type="NCBIfam" id="TIGR03353">
    <property type="entry name" value="VI_chp_4"/>
    <property type="match status" value="1"/>
</dbReference>
<dbReference type="PANTHER" id="PTHR35566">
    <property type="entry name" value="BLR3599 PROTEIN"/>
    <property type="match status" value="1"/>
</dbReference>
<proteinExistence type="predicted"/>
<dbReference type="RefSeq" id="WP_167012135.1">
    <property type="nucleotide sequence ID" value="NZ_VWXF01000001.1"/>
</dbReference>
<evidence type="ECO:0000313" key="2">
    <source>
        <dbReference type="Proteomes" id="UP001515683"/>
    </source>
</evidence>
<dbReference type="PANTHER" id="PTHR35566:SF1">
    <property type="entry name" value="TYPE VI SECRETION SYSTEM BASEPLATE COMPONENT TSSK1"/>
    <property type="match status" value="1"/>
</dbReference>
<organism evidence="1 2">
    <name type="scientific">Candidatus Pantoea multigeneris</name>
    <dbReference type="NCBI Taxonomy" id="2608357"/>
    <lineage>
        <taxon>Bacteria</taxon>
        <taxon>Pseudomonadati</taxon>
        <taxon>Pseudomonadota</taxon>
        <taxon>Gammaproteobacteria</taxon>
        <taxon>Enterobacterales</taxon>
        <taxon>Erwiniaceae</taxon>
        <taxon>Pantoea</taxon>
    </lineage>
</organism>
<gene>
    <name evidence="1" type="primary">tssK</name>
    <name evidence="1" type="ORF">F3J40_01200</name>
</gene>
<dbReference type="InterPro" id="IPR010263">
    <property type="entry name" value="T6SS_TssK"/>
</dbReference>
<comment type="caution">
    <text evidence="1">The sequence shown here is derived from an EMBL/GenBank/DDBJ whole genome shotgun (WGS) entry which is preliminary data.</text>
</comment>
<dbReference type="Pfam" id="PF05936">
    <property type="entry name" value="T6SS_VasE"/>
    <property type="match status" value="1"/>
</dbReference>
<accession>A0ABX0R4B3</accession>
<name>A0ABX0R4B3_9GAMM</name>
<dbReference type="Proteomes" id="UP001515683">
    <property type="component" value="Unassembled WGS sequence"/>
</dbReference>
<reference evidence="1 2" key="1">
    <citation type="journal article" date="2019" name="bioRxiv">
        <title>Bacteria contribute to plant secondary compound degradation in a generalist herbivore system.</title>
        <authorList>
            <person name="Francoeur C.B."/>
            <person name="Khadempour L."/>
            <person name="Moreira-Soto R.D."/>
            <person name="Gotting K."/>
            <person name="Book A.J."/>
            <person name="Pinto-Tomas A.A."/>
            <person name="Keefover-Ring K."/>
            <person name="Currie C.R."/>
        </authorList>
    </citation>
    <scope>NUCLEOTIDE SEQUENCE [LARGE SCALE GENOMIC DNA]</scope>
    <source>
        <strain evidence="1">Acro-835</strain>
    </source>
</reference>
<evidence type="ECO:0000313" key="1">
    <source>
        <dbReference type="EMBL" id="NIF20236.1"/>
    </source>
</evidence>
<sequence length="448" mass="50264">MSKTARVVWTEGMFLRPHHFQQAENYQLNQQRIRGEAQHSWNYGFYTLKFDQEQLKRGTLALDTVCGVFPDGTLFSLERGQAAPAPVVIAPQHLGQQLVLALPAQRGGRDEVIFSEQKESLARYVSFEQEVADHNEMSLGDATVQFGQLRMRIMLESELTAEWVSLPLAKVTDVTKEKHLVFHGEYIPPCLHQGAVEKLHDFVNNLLKLMAARNEAIAFKLREAGRMTNNDTLDFMLLAFMNRARAEFTHLAERKKLHPEVVYGYLCGLAGELMTWSESRLLKSGLLPPYNHDDLAGCFGRVAWLLQQQLSQVIEQDALAIELDNRSHGLYSGYIPDSPAIRKGNFVLGVKSSQPNANLATQFPARSKVASVHKIRDLVQLQLPGIALHVMPSSPPQIPWNAGYTYFQLEQGGDLWDDLEQTGAIALHLAGQNGDLEIQLWSIRATSA</sequence>